<protein>
    <recommendedName>
        <fullName evidence="5">TNFAIP3 interacting protein 3</fullName>
    </recommendedName>
</protein>
<dbReference type="GO" id="GO:0005737">
    <property type="term" value="C:cytoplasm"/>
    <property type="evidence" value="ECO:0007669"/>
    <property type="project" value="UniProtKB-ARBA"/>
</dbReference>
<dbReference type="PANTHER" id="PTHR31882">
    <property type="entry name" value="TNFAIP3-INTERACTING PROTEIN COILED COIL FAMILY MEMBER"/>
    <property type="match status" value="1"/>
</dbReference>
<reference evidence="3" key="2">
    <citation type="submission" date="2025-08" db="UniProtKB">
        <authorList>
            <consortium name="Ensembl"/>
        </authorList>
    </citation>
    <scope>IDENTIFICATION</scope>
</reference>
<organism evidence="3 4">
    <name type="scientific">Ursus americanus</name>
    <name type="common">American black bear</name>
    <name type="synonym">Euarctos americanus</name>
    <dbReference type="NCBI Taxonomy" id="9643"/>
    <lineage>
        <taxon>Eukaryota</taxon>
        <taxon>Metazoa</taxon>
        <taxon>Chordata</taxon>
        <taxon>Craniata</taxon>
        <taxon>Vertebrata</taxon>
        <taxon>Euteleostomi</taxon>
        <taxon>Mammalia</taxon>
        <taxon>Eutheria</taxon>
        <taxon>Laurasiatheria</taxon>
        <taxon>Carnivora</taxon>
        <taxon>Caniformia</taxon>
        <taxon>Ursidae</taxon>
        <taxon>Ursus</taxon>
    </lineage>
</organism>
<dbReference type="GO" id="GO:0071222">
    <property type="term" value="P:cellular response to lipopolysaccharide"/>
    <property type="evidence" value="ECO:0007669"/>
    <property type="project" value="TreeGrafter"/>
</dbReference>
<keyword evidence="1" id="KW-0175">Coiled coil</keyword>
<evidence type="ECO:0000256" key="2">
    <source>
        <dbReference type="SAM" id="MobiDB-lite"/>
    </source>
</evidence>
<accession>A0A452QI22</accession>
<dbReference type="STRING" id="9643.ENSUAMP00000004743"/>
<keyword evidence="4" id="KW-1185">Reference proteome</keyword>
<dbReference type="PANTHER" id="PTHR31882:SF2">
    <property type="entry name" value="TNFAIP3-INTERACTING PROTEIN 3"/>
    <property type="match status" value="1"/>
</dbReference>
<feature type="region of interest" description="Disordered" evidence="2">
    <location>
        <begin position="1"/>
        <end position="30"/>
    </location>
</feature>
<dbReference type="Ensembl" id="ENSUAMT00000005393.1">
    <property type="protein sequence ID" value="ENSUAMP00000004743.1"/>
    <property type="gene ID" value="ENSUAMG00000004313.1"/>
</dbReference>
<evidence type="ECO:0000313" key="4">
    <source>
        <dbReference type="Proteomes" id="UP000291022"/>
    </source>
</evidence>
<dbReference type="GeneTree" id="ENSGT00510000046908"/>
<dbReference type="OMA" id="PCIKSAF"/>
<dbReference type="AlphaFoldDB" id="A0A452QI22"/>
<feature type="region of interest" description="Disordered" evidence="2">
    <location>
        <begin position="87"/>
        <end position="106"/>
    </location>
</feature>
<evidence type="ECO:0000256" key="1">
    <source>
        <dbReference type="ARBA" id="ARBA00023054"/>
    </source>
</evidence>
<reference evidence="3" key="3">
    <citation type="submission" date="2025-09" db="UniProtKB">
        <authorList>
            <consortium name="Ensembl"/>
        </authorList>
    </citation>
    <scope>IDENTIFICATION</scope>
</reference>
<reference evidence="4" key="1">
    <citation type="submission" date="2016-06" db="EMBL/GenBank/DDBJ databases">
        <title>De novo assembly and RNA-Seq shows season-dependent expression and editing in black bear kidneys.</title>
        <authorList>
            <person name="Korstanje R."/>
            <person name="Srivastava A."/>
            <person name="Sarsani V.K."/>
            <person name="Sheehan S.M."/>
            <person name="Seger R.L."/>
            <person name="Barter M.E."/>
            <person name="Lindqvist C."/>
            <person name="Brody L.C."/>
            <person name="Mullikin J.C."/>
        </authorList>
    </citation>
    <scope>NUCLEOTIDE SEQUENCE [LARGE SCALE GENOMIC DNA]</scope>
</reference>
<proteinExistence type="predicted"/>
<name>A0A452QI22_URSAM</name>
<dbReference type="GO" id="GO:0043122">
    <property type="term" value="P:regulation of canonical NF-kappaB signal transduction"/>
    <property type="evidence" value="ECO:0007669"/>
    <property type="project" value="UniProtKB-ARBA"/>
</dbReference>
<dbReference type="Proteomes" id="UP000291022">
    <property type="component" value="Unassembled WGS sequence"/>
</dbReference>
<dbReference type="GO" id="GO:0006357">
    <property type="term" value="P:regulation of transcription by RNA polymerase II"/>
    <property type="evidence" value="ECO:0007669"/>
    <property type="project" value="TreeGrafter"/>
</dbReference>
<evidence type="ECO:0000313" key="3">
    <source>
        <dbReference type="Ensembl" id="ENSUAMP00000004743.1"/>
    </source>
</evidence>
<sequence>TVHLVPGTTRMSAAEGSTEHAECDQSSSRKNLTNSLEQKIRCLEKQRKELLEVNQQWDQQFRSMRELYERKIAELKTKLDATERFLSTQEKERQQSQRESDKLLDLTRERLQRQEKEKESLNEELHELKKENKFLKEKNALVNKKKEHYECEIKRLNKVSARSSWGDGRRGPCIKSAFLPERHSDIWAAGLLLVLRAPTGASL</sequence>
<evidence type="ECO:0008006" key="5">
    <source>
        <dbReference type="Google" id="ProtNLM"/>
    </source>
</evidence>